<organism evidence="2 3">
    <name type="scientific">Cymbomonas tetramitiformis</name>
    <dbReference type="NCBI Taxonomy" id="36881"/>
    <lineage>
        <taxon>Eukaryota</taxon>
        <taxon>Viridiplantae</taxon>
        <taxon>Chlorophyta</taxon>
        <taxon>Pyramimonadophyceae</taxon>
        <taxon>Pyramimonadales</taxon>
        <taxon>Pyramimonadaceae</taxon>
        <taxon>Cymbomonas</taxon>
    </lineage>
</organism>
<evidence type="ECO:0000313" key="3">
    <source>
        <dbReference type="Proteomes" id="UP001190700"/>
    </source>
</evidence>
<accession>A0AAE0EZP5</accession>
<sequence>MGDDPLSRCMHVDRCCEWIASILTGLHNEGDGCLVSLDNEILSIGDGIRIAVSSFQGVELDLWKRVIAYPEAYFRTVEKQHSFDCCFDRSSRNEDAFMRLDNCLHNVKVQKRLRKSSFVLQFVVLFLYVKVDVSNRFTVGYKLLMLVCQRSVAQKSACIVGTTCNPLIGASTQTLQGVTVKSLRDSVRKTNRTADFKLRGILDSLFFYWYDLQPSLRVDMWSGCMSNSTIWATSWSVFEYLRSIHPTFSGQRRRWMRGVVYRCESAPLHDDREYEAGVKQTREGEVTQYTFPAESNASNPSSATVDDVELLMMDLRNILGVSHADAACEHGKNLPHARTGPEDLIVSVAGIMAALYRRVSHGRHAERVDTSEKMVMPPLAVRGGIKKAQRETLRECGRDKWNLLKPQVHAMYVWGLGFDRFLSDKIETLYLGVNGLKATESVPDIGLLPFISPSSYWRGECAMRDWPWRGEKGRAARVFRLRKKCIGKYPAQFDQLCKRVSAFCSVTRILWNHSEHMELPHVFWMGCMSHRNDKEKMDERRLFLHHHAPQCEHLLELIVSSPSVPEAPSFTTSVAKELIHISMMRRHPSRISYETRHIPLVTCAQEITELVESVWKRGAVNETDRLLRAMKRGGDDPLEVRTLRVSECGADYVNVWYTANRVLPQWLPRSECSNNLLTACRIDHDRVCLVAPGHVFEMTHQASDLLDAWSRETISLEHMLKLMLHTRLTYANLYVWMMKYIIDVTWHVTDVYEGFCNTLVSQSPDQPLLDLLDDFLLRSPVLCDEAFFAACDDIGKSETTLSLVKLLKKKRTRATSGVQRDALLGIFHIACASTAHSVPLGLSVDRCKELLRQFFDADQSDVTTKRVTLEEFCTPEFVQWCQERNTKVVLKAIHCSKRSMDKSSRLLKSLVKTFLGVQHSNKWTASRSTKESESADVGDVSESEESLCKEERNGEPEASSFDEQSDVCKHKRMIVKTGRGVSIPIVHHAVHVFMTNSRDCGHPLWTPYCELFEAALCDEDSQEEVGCDSLFDRPTVGATGRP</sequence>
<feature type="region of interest" description="Disordered" evidence="1">
    <location>
        <begin position="925"/>
        <end position="965"/>
    </location>
</feature>
<dbReference type="EMBL" id="LGRX02030095">
    <property type="protein sequence ID" value="KAK3246114.1"/>
    <property type="molecule type" value="Genomic_DNA"/>
</dbReference>
<dbReference type="AlphaFoldDB" id="A0AAE0EZP5"/>
<feature type="compositionally biased region" description="Basic and acidic residues" evidence="1">
    <location>
        <begin position="946"/>
        <end position="955"/>
    </location>
</feature>
<proteinExistence type="predicted"/>
<evidence type="ECO:0000313" key="2">
    <source>
        <dbReference type="EMBL" id="KAK3246114.1"/>
    </source>
</evidence>
<dbReference type="Proteomes" id="UP001190700">
    <property type="component" value="Unassembled WGS sequence"/>
</dbReference>
<reference evidence="2 3" key="1">
    <citation type="journal article" date="2015" name="Genome Biol. Evol.">
        <title>Comparative Genomics of a Bacterivorous Green Alga Reveals Evolutionary Causalities and Consequences of Phago-Mixotrophic Mode of Nutrition.</title>
        <authorList>
            <person name="Burns J.A."/>
            <person name="Paasch A."/>
            <person name="Narechania A."/>
            <person name="Kim E."/>
        </authorList>
    </citation>
    <scope>NUCLEOTIDE SEQUENCE [LARGE SCALE GENOMIC DNA]</scope>
    <source>
        <strain evidence="2 3">PLY_AMNH</strain>
    </source>
</reference>
<protein>
    <submittedName>
        <fullName evidence="2">Uncharacterized protein</fullName>
    </submittedName>
</protein>
<keyword evidence="3" id="KW-1185">Reference proteome</keyword>
<gene>
    <name evidence="2" type="ORF">CYMTET_44335</name>
</gene>
<evidence type="ECO:0000256" key="1">
    <source>
        <dbReference type="SAM" id="MobiDB-lite"/>
    </source>
</evidence>
<comment type="caution">
    <text evidence="2">The sequence shown here is derived from an EMBL/GenBank/DDBJ whole genome shotgun (WGS) entry which is preliminary data.</text>
</comment>
<feature type="compositionally biased region" description="Acidic residues" evidence="1">
    <location>
        <begin position="934"/>
        <end position="945"/>
    </location>
</feature>
<name>A0AAE0EZP5_9CHLO</name>